<dbReference type="Gene3D" id="3.30.1460.30">
    <property type="entry name" value="YgaC/TfoX-N like chaperone"/>
    <property type="match status" value="1"/>
</dbReference>
<dbReference type="AlphaFoldDB" id="A0A177P9M1"/>
<sequence length="109" mass="12058">MTTSQTTMDFLLDQLSSLGQVSAKKMFGEYCLYLAGKPVALVCDDQLFLKPTSTGRGFISQVIEGSPYPGAKPHLLVTADLWEDRDWLSQLIQVTANELPQPKPKKKNA</sequence>
<organism evidence="2 3">
    <name type="scientific">Methylomonas koyamae</name>
    <dbReference type="NCBI Taxonomy" id="702114"/>
    <lineage>
        <taxon>Bacteria</taxon>
        <taxon>Pseudomonadati</taxon>
        <taxon>Pseudomonadota</taxon>
        <taxon>Gammaproteobacteria</taxon>
        <taxon>Methylococcales</taxon>
        <taxon>Methylococcaceae</taxon>
        <taxon>Methylomonas</taxon>
    </lineage>
</organism>
<keyword evidence="3" id="KW-1185">Reference proteome</keyword>
<dbReference type="STRING" id="702114.A1355_18590"/>
<protein>
    <submittedName>
        <fullName evidence="2">Competence protein TfoX</fullName>
    </submittedName>
</protein>
<comment type="caution">
    <text evidence="2">The sequence shown here is derived from an EMBL/GenBank/DDBJ whole genome shotgun (WGS) entry which is preliminary data.</text>
</comment>
<feature type="domain" description="TfoX N-terminal" evidence="1">
    <location>
        <begin position="13"/>
        <end position="95"/>
    </location>
</feature>
<dbReference type="InterPro" id="IPR007076">
    <property type="entry name" value="TfoX_N"/>
</dbReference>
<accession>A0A177P9M1</accession>
<evidence type="ECO:0000313" key="3">
    <source>
        <dbReference type="Proteomes" id="UP000077628"/>
    </source>
</evidence>
<dbReference type="SUPFAM" id="SSF159894">
    <property type="entry name" value="YgaC/TfoX-N like"/>
    <property type="match status" value="1"/>
</dbReference>
<dbReference type="OrthoDB" id="8687154at2"/>
<proteinExistence type="predicted"/>
<evidence type="ECO:0000313" key="2">
    <source>
        <dbReference type="EMBL" id="OAI26782.1"/>
    </source>
</evidence>
<dbReference type="Pfam" id="PF04993">
    <property type="entry name" value="TfoX_N"/>
    <property type="match status" value="1"/>
</dbReference>
<reference evidence="3" key="1">
    <citation type="submission" date="2016-03" db="EMBL/GenBank/DDBJ databases">
        <authorList>
            <person name="Heylen K."/>
            <person name="De Vos P."/>
            <person name="Vekeman B."/>
        </authorList>
    </citation>
    <scope>NUCLEOTIDE SEQUENCE [LARGE SCALE GENOMIC DNA]</scope>
    <source>
        <strain evidence="3">R-45383</strain>
    </source>
</reference>
<gene>
    <name evidence="2" type="ORF">A1355_18590</name>
</gene>
<dbReference type="RefSeq" id="WP_064024646.1">
    <property type="nucleotide sequence ID" value="NZ_LUUK01000025.1"/>
</dbReference>
<dbReference type="Proteomes" id="UP000077628">
    <property type="component" value="Unassembled WGS sequence"/>
</dbReference>
<name>A0A177P9M1_9GAMM</name>
<evidence type="ECO:0000259" key="1">
    <source>
        <dbReference type="Pfam" id="PF04993"/>
    </source>
</evidence>
<dbReference type="EMBL" id="LUUK01000025">
    <property type="protein sequence ID" value="OAI26782.1"/>
    <property type="molecule type" value="Genomic_DNA"/>
</dbReference>